<dbReference type="InterPro" id="IPR032675">
    <property type="entry name" value="LRR_dom_sf"/>
</dbReference>
<organism evidence="1 2">
    <name type="scientific">Rickenella mellea</name>
    <dbReference type="NCBI Taxonomy" id="50990"/>
    <lineage>
        <taxon>Eukaryota</taxon>
        <taxon>Fungi</taxon>
        <taxon>Dikarya</taxon>
        <taxon>Basidiomycota</taxon>
        <taxon>Agaricomycotina</taxon>
        <taxon>Agaricomycetes</taxon>
        <taxon>Hymenochaetales</taxon>
        <taxon>Rickenellaceae</taxon>
        <taxon>Rickenella</taxon>
    </lineage>
</organism>
<dbReference type="Proteomes" id="UP000294933">
    <property type="component" value="Unassembled WGS sequence"/>
</dbReference>
<protein>
    <recommendedName>
        <fullName evidence="3">F-box domain-containing protein</fullName>
    </recommendedName>
</protein>
<dbReference type="EMBL" id="ML170178">
    <property type="protein sequence ID" value="TDL21804.1"/>
    <property type="molecule type" value="Genomic_DNA"/>
</dbReference>
<gene>
    <name evidence="1" type="ORF">BD410DRAFT_828788</name>
</gene>
<dbReference type="SUPFAM" id="SSF52047">
    <property type="entry name" value="RNI-like"/>
    <property type="match status" value="1"/>
</dbReference>
<proteinExistence type="predicted"/>
<dbReference type="Gene3D" id="3.80.10.10">
    <property type="entry name" value="Ribonuclease Inhibitor"/>
    <property type="match status" value="1"/>
</dbReference>
<keyword evidence="2" id="KW-1185">Reference proteome</keyword>
<name>A0A4Y7Q2D9_9AGAM</name>
<evidence type="ECO:0000313" key="1">
    <source>
        <dbReference type="EMBL" id="TDL21804.1"/>
    </source>
</evidence>
<evidence type="ECO:0000313" key="2">
    <source>
        <dbReference type="Proteomes" id="UP000294933"/>
    </source>
</evidence>
<sequence>MSPSLDAKRLRRGTDLGDGVDVRTFQSPIHRIPPEMLAEIFVCCLPESRLPRTHPLEAPLLLSQVSSVFRSTALSTPTLWSGIRIKTVKARREHCLTLGLWISRSGSSPLSFSFRYEKGNNSNVAIDELIRILAPHSRRWKHVGITFFQDYVTSVFIEAVARGIPNLEILTIDPSYDRMAQLCNDRLVLSSAHHLKEINISVLVLIDLGTSLLPSVKRICFRGRNMSYSLGRSLYFLDHCPSIEEFTLNLFGTSGDLGAFGDQVKIRHLPFLRDLNIIATEGHAGPFFDHLCVPSLRKLTFYGHERAGLDPGQGPHQPSWASMIGMFKRSNAPLQELRLDGSCVSEADLVECLQCIPRLKYLEYVDLYRTGMIVKVLELNSPNALCLELEVIVLTSYSLNVSTFVNMVSSRWDGSRSDAGLGKAGGRCLKKIVVEGRHDETIINEPTLAKFVSEGLEMELRVGD</sequence>
<dbReference type="VEuPathDB" id="FungiDB:BD410DRAFT_828788"/>
<dbReference type="OrthoDB" id="3063971at2759"/>
<dbReference type="AlphaFoldDB" id="A0A4Y7Q2D9"/>
<accession>A0A4Y7Q2D9</accession>
<evidence type="ECO:0008006" key="3">
    <source>
        <dbReference type="Google" id="ProtNLM"/>
    </source>
</evidence>
<reference evidence="1 2" key="1">
    <citation type="submission" date="2018-06" db="EMBL/GenBank/DDBJ databases">
        <title>A transcriptomic atlas of mushroom development highlights an independent origin of complex multicellularity.</title>
        <authorList>
            <consortium name="DOE Joint Genome Institute"/>
            <person name="Krizsan K."/>
            <person name="Almasi E."/>
            <person name="Merenyi Z."/>
            <person name="Sahu N."/>
            <person name="Viragh M."/>
            <person name="Koszo T."/>
            <person name="Mondo S."/>
            <person name="Kiss B."/>
            <person name="Balint B."/>
            <person name="Kues U."/>
            <person name="Barry K."/>
            <person name="Hegedus J.C."/>
            <person name="Henrissat B."/>
            <person name="Johnson J."/>
            <person name="Lipzen A."/>
            <person name="Ohm R."/>
            <person name="Nagy I."/>
            <person name="Pangilinan J."/>
            <person name="Yan J."/>
            <person name="Xiong Y."/>
            <person name="Grigoriev I.V."/>
            <person name="Hibbett D.S."/>
            <person name="Nagy L.G."/>
        </authorList>
    </citation>
    <scope>NUCLEOTIDE SEQUENCE [LARGE SCALE GENOMIC DNA]</scope>
    <source>
        <strain evidence="1 2">SZMC22713</strain>
    </source>
</reference>
<dbReference type="STRING" id="50990.A0A4Y7Q2D9"/>